<feature type="region of interest" description="Disordered" evidence="1">
    <location>
        <begin position="13"/>
        <end position="56"/>
    </location>
</feature>
<dbReference type="OrthoDB" id="2510563at2759"/>
<dbReference type="VEuPathDB" id="FungiDB:MELLADRAFT_114072"/>
<dbReference type="KEGG" id="mlr:MELLADRAFT_114072"/>
<feature type="compositionally biased region" description="Polar residues" evidence="1">
    <location>
        <begin position="345"/>
        <end position="356"/>
    </location>
</feature>
<feature type="region of interest" description="Disordered" evidence="1">
    <location>
        <begin position="319"/>
        <end position="356"/>
    </location>
</feature>
<keyword evidence="3" id="KW-1185">Reference proteome</keyword>
<evidence type="ECO:0000256" key="1">
    <source>
        <dbReference type="SAM" id="MobiDB-lite"/>
    </source>
</evidence>
<reference evidence="3" key="1">
    <citation type="journal article" date="2011" name="Proc. Natl. Acad. Sci. U.S.A.">
        <title>Obligate biotrophy features unraveled by the genomic analysis of rust fungi.</title>
        <authorList>
            <person name="Duplessis S."/>
            <person name="Cuomo C.A."/>
            <person name="Lin Y.-C."/>
            <person name="Aerts A."/>
            <person name="Tisserant E."/>
            <person name="Veneault-Fourrey C."/>
            <person name="Joly D.L."/>
            <person name="Hacquard S."/>
            <person name="Amselem J."/>
            <person name="Cantarel B.L."/>
            <person name="Chiu R."/>
            <person name="Coutinho P.M."/>
            <person name="Feau N."/>
            <person name="Field M."/>
            <person name="Frey P."/>
            <person name="Gelhaye E."/>
            <person name="Goldberg J."/>
            <person name="Grabherr M.G."/>
            <person name="Kodira C.D."/>
            <person name="Kohler A."/>
            <person name="Kuees U."/>
            <person name="Lindquist E.A."/>
            <person name="Lucas S.M."/>
            <person name="Mago R."/>
            <person name="Mauceli E."/>
            <person name="Morin E."/>
            <person name="Murat C."/>
            <person name="Pangilinan J.L."/>
            <person name="Park R."/>
            <person name="Pearson M."/>
            <person name="Quesneville H."/>
            <person name="Rouhier N."/>
            <person name="Sakthikumar S."/>
            <person name="Salamov A.A."/>
            <person name="Schmutz J."/>
            <person name="Selles B."/>
            <person name="Shapiro H."/>
            <person name="Tanguay P."/>
            <person name="Tuskan G.A."/>
            <person name="Henrissat B."/>
            <person name="Van de Peer Y."/>
            <person name="Rouze P."/>
            <person name="Ellis J.G."/>
            <person name="Dodds P.N."/>
            <person name="Schein J.E."/>
            <person name="Zhong S."/>
            <person name="Hamelin R.C."/>
            <person name="Grigoriev I.V."/>
            <person name="Szabo L.J."/>
            <person name="Martin F."/>
        </authorList>
    </citation>
    <scope>NUCLEOTIDE SEQUENCE [LARGE SCALE GENOMIC DNA]</scope>
    <source>
        <strain evidence="3">98AG31 / pathotype 3-4-7</strain>
    </source>
</reference>
<dbReference type="GeneID" id="18925199"/>
<evidence type="ECO:0000313" key="2">
    <source>
        <dbReference type="EMBL" id="EGF97807.1"/>
    </source>
</evidence>
<feature type="compositionally biased region" description="Low complexity" evidence="1">
    <location>
        <begin position="26"/>
        <end position="37"/>
    </location>
</feature>
<evidence type="ECO:0000313" key="3">
    <source>
        <dbReference type="Proteomes" id="UP000001072"/>
    </source>
</evidence>
<dbReference type="RefSeq" id="XP_007418927.1">
    <property type="nucleotide sequence ID" value="XM_007418865.1"/>
</dbReference>
<dbReference type="AlphaFoldDB" id="F4SC28"/>
<dbReference type="InParanoid" id="F4SC28"/>
<proteinExistence type="predicted"/>
<feature type="compositionally biased region" description="Polar residues" evidence="1">
    <location>
        <begin position="13"/>
        <end position="22"/>
    </location>
</feature>
<dbReference type="Proteomes" id="UP000001072">
    <property type="component" value="Unassembled WGS sequence"/>
</dbReference>
<dbReference type="HOGENOM" id="CLU_058484_0_0_1"/>
<feature type="compositionally biased region" description="Basic and acidic residues" evidence="1">
    <location>
        <begin position="319"/>
        <end position="337"/>
    </location>
</feature>
<dbReference type="EMBL" id="GL883198">
    <property type="protein sequence ID" value="EGF97807.1"/>
    <property type="molecule type" value="Genomic_DNA"/>
</dbReference>
<gene>
    <name evidence="2" type="ORF">MELLADRAFT_114072</name>
</gene>
<organism evidence="3">
    <name type="scientific">Melampsora larici-populina (strain 98AG31 / pathotype 3-4-7)</name>
    <name type="common">Poplar leaf rust fungus</name>
    <dbReference type="NCBI Taxonomy" id="747676"/>
    <lineage>
        <taxon>Eukaryota</taxon>
        <taxon>Fungi</taxon>
        <taxon>Dikarya</taxon>
        <taxon>Basidiomycota</taxon>
        <taxon>Pucciniomycotina</taxon>
        <taxon>Pucciniomycetes</taxon>
        <taxon>Pucciniales</taxon>
        <taxon>Melampsoraceae</taxon>
        <taxon>Melampsora</taxon>
    </lineage>
</organism>
<sequence>MNFSQLRAFSELGQKNPSSSIFTARANTASSSKSNKTSKSEHTNCPPDTSPSFAGQYPLQLRPISRLWANQYMKALSACSKVQEKDCWYNIRVTVEPSSASLDTVVEALVATGVVVTSVVALDLGWTQGEWMIKVKNVESMSNLINSSDLFHEGYFIGGLRNIPEIEFIILPVFCVRYGKGKPVNLPVVLSGIPFHTARLNLHRYIFQSMTAQNKTLGIEGVTVKQQYRVGSITTTDVRCHILINPLFIHHWDLEKPMKTILQGWDDKGKPRPEMWPVTMRYLDECVTCGGFYHFSGDGTTLIECKVNSRRKIILSRRKLTDQKSAKTPGKQEKQILPKDPYTSLPEQTSSDYNTRTPIGFIVTG</sequence>
<name>F4SC28_MELLP</name>
<accession>F4SC28</accession>
<protein>
    <submittedName>
        <fullName evidence="2">Uncharacterized protein</fullName>
    </submittedName>
</protein>